<proteinExistence type="predicted"/>
<evidence type="ECO:0000256" key="3">
    <source>
        <dbReference type="SAM" id="MobiDB-lite"/>
    </source>
</evidence>
<comment type="caution">
    <text evidence="5">The sequence shown here is derived from an EMBL/GenBank/DDBJ whole genome shotgun (WGS) entry which is preliminary data.</text>
</comment>
<dbReference type="SMART" id="SM00239">
    <property type="entry name" value="C2"/>
    <property type="match status" value="1"/>
</dbReference>
<evidence type="ECO:0000313" key="6">
    <source>
        <dbReference type="Proteomes" id="UP000053558"/>
    </source>
</evidence>
<dbReference type="KEGG" id="cput:CONPUDRAFT_105938"/>
<reference evidence="6" key="1">
    <citation type="journal article" date="2012" name="Science">
        <title>The Paleozoic origin of enzymatic lignin decomposition reconstructed from 31 fungal genomes.</title>
        <authorList>
            <person name="Floudas D."/>
            <person name="Binder M."/>
            <person name="Riley R."/>
            <person name="Barry K."/>
            <person name="Blanchette R.A."/>
            <person name="Henrissat B."/>
            <person name="Martinez A.T."/>
            <person name="Otillar R."/>
            <person name="Spatafora J.W."/>
            <person name="Yadav J.S."/>
            <person name="Aerts A."/>
            <person name="Benoit I."/>
            <person name="Boyd A."/>
            <person name="Carlson A."/>
            <person name="Copeland A."/>
            <person name="Coutinho P.M."/>
            <person name="de Vries R.P."/>
            <person name="Ferreira P."/>
            <person name="Findley K."/>
            <person name="Foster B."/>
            <person name="Gaskell J."/>
            <person name="Glotzer D."/>
            <person name="Gorecki P."/>
            <person name="Heitman J."/>
            <person name="Hesse C."/>
            <person name="Hori C."/>
            <person name="Igarashi K."/>
            <person name="Jurgens J.A."/>
            <person name="Kallen N."/>
            <person name="Kersten P."/>
            <person name="Kohler A."/>
            <person name="Kuees U."/>
            <person name="Kumar T.K.A."/>
            <person name="Kuo A."/>
            <person name="LaButti K."/>
            <person name="Larrondo L.F."/>
            <person name="Lindquist E."/>
            <person name="Ling A."/>
            <person name="Lombard V."/>
            <person name="Lucas S."/>
            <person name="Lundell T."/>
            <person name="Martin R."/>
            <person name="McLaughlin D.J."/>
            <person name="Morgenstern I."/>
            <person name="Morin E."/>
            <person name="Murat C."/>
            <person name="Nagy L.G."/>
            <person name="Nolan M."/>
            <person name="Ohm R.A."/>
            <person name="Patyshakuliyeva A."/>
            <person name="Rokas A."/>
            <person name="Ruiz-Duenas F.J."/>
            <person name="Sabat G."/>
            <person name="Salamov A."/>
            <person name="Samejima M."/>
            <person name="Schmutz J."/>
            <person name="Slot J.C."/>
            <person name="St John F."/>
            <person name="Stenlid J."/>
            <person name="Sun H."/>
            <person name="Sun S."/>
            <person name="Syed K."/>
            <person name="Tsang A."/>
            <person name="Wiebenga A."/>
            <person name="Young D."/>
            <person name="Pisabarro A."/>
            <person name="Eastwood D.C."/>
            <person name="Martin F."/>
            <person name="Cullen D."/>
            <person name="Grigoriev I.V."/>
            <person name="Hibbett D.S."/>
        </authorList>
    </citation>
    <scope>NUCLEOTIDE SEQUENCE [LARGE SCALE GENOMIC DNA]</scope>
    <source>
        <strain evidence="6">RWD-64-598 SS2</strain>
    </source>
</reference>
<evidence type="ECO:0000313" key="5">
    <source>
        <dbReference type="EMBL" id="EIW80807.1"/>
    </source>
</evidence>
<dbReference type="GeneID" id="19198562"/>
<organism evidence="5 6">
    <name type="scientific">Coniophora puteana (strain RWD-64-598)</name>
    <name type="common">Brown rot fungus</name>
    <dbReference type="NCBI Taxonomy" id="741705"/>
    <lineage>
        <taxon>Eukaryota</taxon>
        <taxon>Fungi</taxon>
        <taxon>Dikarya</taxon>
        <taxon>Basidiomycota</taxon>
        <taxon>Agaricomycotina</taxon>
        <taxon>Agaricomycetes</taxon>
        <taxon>Agaricomycetidae</taxon>
        <taxon>Boletales</taxon>
        <taxon>Coniophorineae</taxon>
        <taxon>Coniophoraceae</taxon>
        <taxon>Coniophora</taxon>
    </lineage>
</organism>
<evidence type="ECO:0000256" key="2">
    <source>
        <dbReference type="ARBA" id="ARBA00022837"/>
    </source>
</evidence>
<dbReference type="SUPFAM" id="SSF49562">
    <property type="entry name" value="C2 domain (Calcium/lipid-binding domain, CaLB)"/>
    <property type="match status" value="1"/>
</dbReference>
<feature type="region of interest" description="Disordered" evidence="3">
    <location>
        <begin position="215"/>
        <end position="251"/>
    </location>
</feature>
<name>A0A5M3MP34_CONPW</name>
<dbReference type="InterPro" id="IPR000008">
    <property type="entry name" value="C2_dom"/>
</dbReference>
<feature type="domain" description="C2" evidence="4">
    <location>
        <begin position="1"/>
        <end position="139"/>
    </location>
</feature>
<evidence type="ECO:0000256" key="1">
    <source>
        <dbReference type="ARBA" id="ARBA00022723"/>
    </source>
</evidence>
<dbReference type="RefSeq" id="XP_007769660.1">
    <property type="nucleotide sequence ID" value="XM_007771470.1"/>
</dbReference>
<gene>
    <name evidence="5" type="ORF">CONPUDRAFT_105938</name>
</gene>
<feature type="non-terminal residue" evidence="5">
    <location>
        <position position="251"/>
    </location>
</feature>
<dbReference type="EMBL" id="JH711579">
    <property type="protein sequence ID" value="EIW80807.1"/>
    <property type="molecule type" value="Genomic_DNA"/>
</dbReference>
<keyword evidence="2" id="KW-0106">Calcium</keyword>
<dbReference type="Gene3D" id="2.60.40.150">
    <property type="entry name" value="C2 domain"/>
    <property type="match status" value="1"/>
</dbReference>
<dbReference type="PANTHER" id="PTHR46502">
    <property type="entry name" value="C2 DOMAIN-CONTAINING"/>
    <property type="match status" value="1"/>
</dbReference>
<dbReference type="Proteomes" id="UP000053558">
    <property type="component" value="Unassembled WGS sequence"/>
</dbReference>
<accession>A0A5M3MP34</accession>
<dbReference type="PANTHER" id="PTHR46502:SF2">
    <property type="entry name" value="16 KDA PHLOEM PROTEIN 2"/>
    <property type="match status" value="1"/>
</dbReference>
<dbReference type="AlphaFoldDB" id="A0A5M3MP34"/>
<dbReference type="PROSITE" id="PS50004">
    <property type="entry name" value="C2"/>
    <property type="match status" value="1"/>
</dbReference>
<dbReference type="InterPro" id="IPR035892">
    <property type="entry name" value="C2_domain_sf"/>
</dbReference>
<dbReference type="Pfam" id="PF00168">
    <property type="entry name" value="C2"/>
    <property type="match status" value="1"/>
</dbReference>
<protein>
    <recommendedName>
        <fullName evidence="4">C2 domain-containing protein</fullName>
    </recommendedName>
</protein>
<dbReference type="GO" id="GO:0046872">
    <property type="term" value="F:metal ion binding"/>
    <property type="evidence" value="ECO:0007669"/>
    <property type="project" value="UniProtKB-KW"/>
</dbReference>
<dbReference type="OrthoDB" id="270970at2759"/>
<keyword evidence="1" id="KW-0479">Metal-binding</keyword>
<evidence type="ECO:0000259" key="4">
    <source>
        <dbReference type="PROSITE" id="PS50004"/>
    </source>
</evidence>
<sequence length="251" mass="28170">MPTKPRKIGTLVVVVLKARNLVNKRYFGKQDPYCAISFNGDIRRTKAIKRGGQHPEWDEELRFTMFADEGVELSRTVHGSDIPPPLPPKGLGTDMRVQRTKAMRLSCYSAEPRDPKLIGKTLVDLTEVLTEWFPLLKKDKYSGEVYLEPTFFSNMTDKTAELYGQYGTYDLVNSPAENTYYPMDRRGESSHATLANNNKDNPLLSLSSIKQYKQGARTSSGRLDSGFSELGVVEPKSTESLLPMQTPKPSA</sequence>
<keyword evidence="6" id="KW-1185">Reference proteome</keyword>